<comment type="caution">
    <text evidence="3">The sequence shown here is derived from an EMBL/GenBank/DDBJ whole genome shotgun (WGS) entry which is preliminary data.</text>
</comment>
<dbReference type="Pfam" id="PF04194">
    <property type="entry name" value="PDCD2_C"/>
    <property type="match status" value="1"/>
</dbReference>
<protein>
    <recommendedName>
        <fullName evidence="2">Programmed cell death protein 2 C-terminal domain-containing protein</fullName>
    </recommendedName>
</protein>
<feature type="compositionally biased region" description="Polar residues" evidence="1">
    <location>
        <begin position="1"/>
        <end position="19"/>
    </location>
</feature>
<name>A0A8H7ETQ2_9FUNG</name>
<feature type="domain" description="Programmed cell death protein 2 C-terminal" evidence="2">
    <location>
        <begin position="306"/>
        <end position="432"/>
    </location>
</feature>
<evidence type="ECO:0000313" key="4">
    <source>
        <dbReference type="Proteomes" id="UP000605846"/>
    </source>
</evidence>
<dbReference type="GO" id="GO:0005737">
    <property type="term" value="C:cytoplasm"/>
    <property type="evidence" value="ECO:0007669"/>
    <property type="project" value="InterPro"/>
</dbReference>
<accession>A0A8H7ETQ2</accession>
<dbReference type="PANTHER" id="PTHR47524:SF1">
    <property type="entry name" value="20S RRNA ACCUMULATION PROTEIN 4"/>
    <property type="match status" value="1"/>
</dbReference>
<dbReference type="InterPro" id="IPR007320">
    <property type="entry name" value="PDCD2_C"/>
</dbReference>
<dbReference type="OrthoDB" id="443682at2759"/>
<evidence type="ECO:0000259" key="2">
    <source>
        <dbReference type="Pfam" id="PF04194"/>
    </source>
</evidence>
<feature type="compositionally biased region" description="Low complexity" evidence="1">
    <location>
        <begin position="147"/>
        <end position="156"/>
    </location>
</feature>
<feature type="compositionally biased region" description="Polar residues" evidence="1">
    <location>
        <begin position="204"/>
        <end position="215"/>
    </location>
</feature>
<evidence type="ECO:0000256" key="1">
    <source>
        <dbReference type="SAM" id="MobiDB-lite"/>
    </source>
</evidence>
<sequence length="436" mass="48706">MSKPSSSTNKDHSGQSGQKGSKKTATPILLGIPDGAIPAEEDKDPYITKIGGMPVWLLSDKPPSSELCRCRICNQWMYLIFQGYVPLPDSVYHRVIYVWACNRRACMRKPGSFTVLRSQLVDEEYLEVQRKKEKKRKDQQLKKKPTVTKQPQQQPFGGAGFQLGDLWGATQPFASSPSPFGSFSNAAQKPAAPTVVATTAAKSPGSNSVSHSKASAKTDELTETMGRLSLTNRTKDPVDVNKLPKFPGEYLYIAEEDTEKYATLGMDLSRYQQYFDMEAELLANDAEEGAWKDEVYEKTQLPRGVDKQFKKFTERVECEPSQCVRYEWAGTPLLYNQLQQQQQQAIQQRCTACGGPRTFELQLMPNILSLLPTAEYAADSIGAVKPSDAKALLDSWNIGMEFGTIIVYVCQKDCHPGDIDEVTYVEEMAIVQYETD</sequence>
<reference evidence="3" key="1">
    <citation type="submission" date="2020-01" db="EMBL/GenBank/DDBJ databases">
        <title>Genome Sequencing of Three Apophysomyces-Like Fungal Strains Confirms a Novel Fungal Genus in the Mucoromycota with divergent Burkholderia-like Endosymbiotic Bacteria.</title>
        <authorList>
            <person name="Stajich J.E."/>
            <person name="Macias A.M."/>
            <person name="Carter-House D."/>
            <person name="Lovett B."/>
            <person name="Kasson L.R."/>
            <person name="Berry K."/>
            <person name="Grigoriev I."/>
            <person name="Chang Y."/>
            <person name="Spatafora J."/>
            <person name="Kasson M.T."/>
        </authorList>
    </citation>
    <scope>NUCLEOTIDE SEQUENCE</scope>
    <source>
        <strain evidence="3">NRRL A-21654</strain>
    </source>
</reference>
<gene>
    <name evidence="3" type="ORF">EC973_003223</name>
</gene>
<evidence type="ECO:0000313" key="3">
    <source>
        <dbReference type="EMBL" id="KAF7732478.1"/>
    </source>
</evidence>
<dbReference type="GO" id="GO:0030490">
    <property type="term" value="P:maturation of SSU-rRNA"/>
    <property type="evidence" value="ECO:0007669"/>
    <property type="project" value="TreeGrafter"/>
</dbReference>
<feature type="region of interest" description="Disordered" evidence="1">
    <location>
        <begin position="129"/>
        <end position="156"/>
    </location>
</feature>
<feature type="region of interest" description="Disordered" evidence="1">
    <location>
        <begin position="1"/>
        <end position="26"/>
    </location>
</feature>
<dbReference type="Proteomes" id="UP000605846">
    <property type="component" value="Unassembled WGS sequence"/>
</dbReference>
<keyword evidence="4" id="KW-1185">Reference proteome</keyword>
<dbReference type="EMBL" id="JABAYA010000002">
    <property type="protein sequence ID" value="KAF7732478.1"/>
    <property type="molecule type" value="Genomic_DNA"/>
</dbReference>
<dbReference type="PANTHER" id="PTHR47524">
    <property type="entry name" value="20S RRNA ACCUMULATION PROTEIN 4"/>
    <property type="match status" value="1"/>
</dbReference>
<organism evidence="3 4">
    <name type="scientific">Apophysomyces ossiformis</name>
    <dbReference type="NCBI Taxonomy" id="679940"/>
    <lineage>
        <taxon>Eukaryota</taxon>
        <taxon>Fungi</taxon>
        <taxon>Fungi incertae sedis</taxon>
        <taxon>Mucoromycota</taxon>
        <taxon>Mucoromycotina</taxon>
        <taxon>Mucoromycetes</taxon>
        <taxon>Mucorales</taxon>
        <taxon>Mucorineae</taxon>
        <taxon>Mucoraceae</taxon>
        <taxon>Apophysomyces</taxon>
    </lineage>
</organism>
<proteinExistence type="predicted"/>
<feature type="region of interest" description="Disordered" evidence="1">
    <location>
        <begin position="200"/>
        <end position="220"/>
    </location>
</feature>
<dbReference type="AlphaFoldDB" id="A0A8H7ETQ2"/>